<dbReference type="AlphaFoldDB" id="A0A917Q4I3"/>
<dbReference type="InterPro" id="IPR011251">
    <property type="entry name" value="Luciferase-like_dom"/>
</dbReference>
<dbReference type="SUPFAM" id="SSF51679">
    <property type="entry name" value="Bacterial luciferase-like"/>
    <property type="match status" value="1"/>
</dbReference>
<dbReference type="Proteomes" id="UP000600449">
    <property type="component" value="Unassembled WGS sequence"/>
</dbReference>
<keyword evidence="7" id="KW-1185">Reference proteome</keyword>
<evidence type="ECO:0000256" key="2">
    <source>
        <dbReference type="ARBA" id="ARBA00022643"/>
    </source>
</evidence>
<evidence type="ECO:0000256" key="3">
    <source>
        <dbReference type="ARBA" id="ARBA00023002"/>
    </source>
</evidence>
<keyword evidence="1" id="KW-0285">Flavoprotein</keyword>
<evidence type="ECO:0000256" key="1">
    <source>
        <dbReference type="ARBA" id="ARBA00022630"/>
    </source>
</evidence>
<comment type="caution">
    <text evidence="6">The sequence shown here is derived from an EMBL/GenBank/DDBJ whole genome shotgun (WGS) entry which is preliminary data.</text>
</comment>
<dbReference type="InterPro" id="IPR036661">
    <property type="entry name" value="Luciferase-like_sf"/>
</dbReference>
<dbReference type="CDD" id="cd01094">
    <property type="entry name" value="Alkanesulfonate_monoxygenase"/>
    <property type="match status" value="1"/>
</dbReference>
<reference evidence="6 7" key="1">
    <citation type="journal article" date="2014" name="Int. J. Syst. Evol. Microbiol.">
        <title>Complete genome sequence of Corynebacterium casei LMG S-19264T (=DSM 44701T), isolated from a smear-ripened cheese.</title>
        <authorList>
            <consortium name="US DOE Joint Genome Institute (JGI-PGF)"/>
            <person name="Walter F."/>
            <person name="Albersmeier A."/>
            <person name="Kalinowski J."/>
            <person name="Ruckert C."/>
        </authorList>
    </citation>
    <scope>NUCLEOTIDE SEQUENCE [LARGE SCALE GENOMIC DNA]</scope>
    <source>
        <strain evidence="6 7">CGMCC 1.9161</strain>
    </source>
</reference>
<evidence type="ECO:0000313" key="6">
    <source>
        <dbReference type="EMBL" id="GGK21742.1"/>
    </source>
</evidence>
<dbReference type="RefSeq" id="WP_244645072.1">
    <property type="nucleotide sequence ID" value="NZ_BMMF01000002.1"/>
</dbReference>
<name>A0A917Q4I3_9HYPH</name>
<dbReference type="PANTHER" id="PTHR42847:SF4">
    <property type="entry name" value="ALKANESULFONATE MONOOXYGENASE-RELATED"/>
    <property type="match status" value="1"/>
</dbReference>
<keyword evidence="2" id="KW-0288">FMN</keyword>
<evidence type="ECO:0000313" key="7">
    <source>
        <dbReference type="Proteomes" id="UP000600449"/>
    </source>
</evidence>
<evidence type="ECO:0000256" key="4">
    <source>
        <dbReference type="ARBA" id="ARBA00023033"/>
    </source>
</evidence>
<keyword evidence="3" id="KW-0560">Oxidoreductase</keyword>
<dbReference type="GO" id="GO:0016705">
    <property type="term" value="F:oxidoreductase activity, acting on paired donors, with incorporation or reduction of molecular oxygen"/>
    <property type="evidence" value="ECO:0007669"/>
    <property type="project" value="InterPro"/>
</dbReference>
<accession>A0A917Q4I3</accession>
<dbReference type="EMBL" id="BMMF01000002">
    <property type="protein sequence ID" value="GGK21742.1"/>
    <property type="molecule type" value="Genomic_DNA"/>
</dbReference>
<keyword evidence="4 6" id="KW-0503">Monooxygenase</keyword>
<protein>
    <submittedName>
        <fullName evidence="6">Alkanesulfonate monooxygenase</fullName>
    </submittedName>
</protein>
<feature type="domain" description="Luciferase-like" evidence="5">
    <location>
        <begin position="29"/>
        <end position="338"/>
    </location>
</feature>
<dbReference type="InterPro" id="IPR050172">
    <property type="entry name" value="SsuD_RutA_monooxygenase"/>
</dbReference>
<evidence type="ECO:0000259" key="5">
    <source>
        <dbReference type="Pfam" id="PF00296"/>
    </source>
</evidence>
<dbReference type="GO" id="GO:0004497">
    <property type="term" value="F:monooxygenase activity"/>
    <property type="evidence" value="ECO:0007669"/>
    <property type="project" value="UniProtKB-KW"/>
</dbReference>
<organism evidence="6 7">
    <name type="scientific">Salinarimonas ramus</name>
    <dbReference type="NCBI Taxonomy" id="690164"/>
    <lineage>
        <taxon>Bacteria</taxon>
        <taxon>Pseudomonadati</taxon>
        <taxon>Pseudomonadota</taxon>
        <taxon>Alphaproteobacteria</taxon>
        <taxon>Hyphomicrobiales</taxon>
        <taxon>Salinarimonadaceae</taxon>
        <taxon>Salinarimonas</taxon>
    </lineage>
</organism>
<dbReference type="Pfam" id="PF00296">
    <property type="entry name" value="Bac_luciferase"/>
    <property type="match status" value="1"/>
</dbReference>
<gene>
    <name evidence="6" type="ORF">GCM10011322_05530</name>
</gene>
<sequence>MPHPSMPHLSMPHSSVPHPLSGPNRFKLGIFSTNADGGLAITTVPERWGASWADNLAAVRIADEAGLEFALPIARWRGFGGETRVREWSFETFTWAAALAAATRHIGLFATVHVPLVHPVYAAKALATVDHVSGGRAGLNLVCGWNPDEFAMFGASIDEDPYARAGEWIEIVERAYASDEPFDYPGRYYDLKGVVSRPASVQVPRPVTMNAAFGPPGRAFAARHCDYLFSTFSDIADGARHVADIGGRAAAEGREVGLYTVCHVVCRETQEEAEAFYTRYAVDEADHAAVDEHMAKKKAFANSHDPHAFALYRQRFAGGAGSYPLVGTPERIVEDLIRICDQGWQGAALSFVNYTDELPFFCARVLPLLREAGLRTT</sequence>
<proteinExistence type="predicted"/>
<dbReference type="PANTHER" id="PTHR42847">
    <property type="entry name" value="ALKANESULFONATE MONOOXYGENASE"/>
    <property type="match status" value="1"/>
</dbReference>
<dbReference type="Gene3D" id="3.20.20.30">
    <property type="entry name" value="Luciferase-like domain"/>
    <property type="match status" value="1"/>
</dbReference>